<sequence>MFLTTHTCIQCMLIYSFTLRPFNTSTSHLQFFLANGLLMSYIISFTKQIDLSSLCKFLFFNETVGPLRGNIFLRT</sequence>
<dbReference type="EMBL" id="CH473952">
    <property type="protein sequence ID" value="EDL82259.1"/>
    <property type="molecule type" value="Genomic_DNA"/>
</dbReference>
<reference evidence="2" key="1">
    <citation type="submission" date="2005-09" db="EMBL/GenBank/DDBJ databases">
        <authorList>
            <person name="Mural R.J."/>
            <person name="Li P.W."/>
            <person name="Adams M.D."/>
            <person name="Amanatides P.G."/>
            <person name="Baden-Tillson H."/>
            <person name="Barnstead M."/>
            <person name="Chin S.H."/>
            <person name="Dew I."/>
            <person name="Evans C.A."/>
            <person name="Ferriera S."/>
            <person name="Flanigan M."/>
            <person name="Fosler C."/>
            <person name="Glodek A."/>
            <person name="Gu Z."/>
            <person name="Holt R.A."/>
            <person name="Jennings D."/>
            <person name="Kraft C.L."/>
            <person name="Lu F."/>
            <person name="Nguyen T."/>
            <person name="Nusskern D.R."/>
            <person name="Pfannkoch C.M."/>
            <person name="Sitter C."/>
            <person name="Sutton G.G."/>
            <person name="Venter J.C."/>
            <person name="Wang Z."/>
            <person name="Woodage T."/>
            <person name="Zheng X.H."/>
            <person name="Zhong F."/>
        </authorList>
    </citation>
    <scope>NUCLEOTIDE SEQUENCE [LARGE SCALE GENOMIC DNA]</scope>
    <source>
        <strain>BN</strain>
        <strain evidence="2">Sprague-Dawley</strain>
    </source>
</reference>
<organism evidence="1 2">
    <name type="scientific">Rattus norvegicus</name>
    <name type="common">Rat</name>
    <dbReference type="NCBI Taxonomy" id="10116"/>
    <lineage>
        <taxon>Eukaryota</taxon>
        <taxon>Metazoa</taxon>
        <taxon>Chordata</taxon>
        <taxon>Craniata</taxon>
        <taxon>Vertebrata</taxon>
        <taxon>Euteleostomi</taxon>
        <taxon>Mammalia</taxon>
        <taxon>Eutheria</taxon>
        <taxon>Euarchontoglires</taxon>
        <taxon>Glires</taxon>
        <taxon>Rodentia</taxon>
        <taxon>Myomorpha</taxon>
        <taxon>Muroidea</taxon>
        <taxon>Muridae</taxon>
        <taxon>Murinae</taxon>
        <taxon>Rattus</taxon>
    </lineage>
</organism>
<dbReference type="AlphaFoldDB" id="A6HVX3"/>
<evidence type="ECO:0000313" key="1">
    <source>
        <dbReference type="EMBL" id="EDL82259.1"/>
    </source>
</evidence>
<accession>A6HVX3</accession>
<gene>
    <name evidence="1" type="ORF">rCG_63046</name>
</gene>
<dbReference type="Proteomes" id="UP000234681">
    <property type="component" value="Chromosome 2"/>
</dbReference>
<evidence type="ECO:0000313" key="2">
    <source>
        <dbReference type="Proteomes" id="UP000234681"/>
    </source>
</evidence>
<name>A6HVX3_RAT</name>
<proteinExistence type="predicted"/>
<protein>
    <submittedName>
        <fullName evidence="1">RCG63046</fullName>
    </submittedName>
</protein>